<evidence type="ECO:0000313" key="3">
    <source>
        <dbReference type="Proteomes" id="UP000007013"/>
    </source>
</evidence>
<proteinExistence type="predicted"/>
<dbReference type="KEGG" id="ote:Oter_0615"/>
<evidence type="ECO:0000256" key="1">
    <source>
        <dbReference type="SAM" id="SignalP"/>
    </source>
</evidence>
<dbReference type="HOGENOM" id="CLU_124904_1_1_0"/>
<dbReference type="eggNOG" id="COG0226">
    <property type="taxonomic scope" value="Bacteria"/>
</dbReference>
<accession>B1ZTG0</accession>
<dbReference type="OrthoDB" id="196364at2"/>
<organism evidence="2 3">
    <name type="scientific">Opitutus terrae (strain DSM 11246 / JCM 15787 / PB90-1)</name>
    <dbReference type="NCBI Taxonomy" id="452637"/>
    <lineage>
        <taxon>Bacteria</taxon>
        <taxon>Pseudomonadati</taxon>
        <taxon>Verrucomicrobiota</taxon>
        <taxon>Opitutia</taxon>
        <taxon>Opitutales</taxon>
        <taxon>Opitutaceae</taxon>
        <taxon>Opitutus</taxon>
    </lineage>
</organism>
<sequence>MTKSLPRILVLVAGLIAGAALHAAPVLAGHAGLNGQSLDAEAAKSVLLGKRITIADTRVVIVIAKASAAQDTFLQSRLGMNTSQFQNHWRRLFMTGGGSAPKIVETETDACKVAAETPGAVVIAEAAAATGLAVLAN</sequence>
<reference evidence="2 3" key="1">
    <citation type="journal article" date="2011" name="J. Bacteriol.">
        <title>Genome sequence of the verrucomicrobium Opitutus terrae PB90-1, an abundant inhabitant of rice paddy soil ecosystems.</title>
        <authorList>
            <person name="van Passel M.W."/>
            <person name="Kant R."/>
            <person name="Palva A."/>
            <person name="Copeland A."/>
            <person name="Lucas S."/>
            <person name="Lapidus A."/>
            <person name="Glavina del Rio T."/>
            <person name="Pitluck S."/>
            <person name="Goltsman E."/>
            <person name="Clum A."/>
            <person name="Sun H."/>
            <person name="Schmutz J."/>
            <person name="Larimer F.W."/>
            <person name="Land M.L."/>
            <person name="Hauser L."/>
            <person name="Kyrpides N."/>
            <person name="Mikhailova N."/>
            <person name="Richardson P.P."/>
            <person name="Janssen P.H."/>
            <person name="de Vos W.M."/>
            <person name="Smidt H."/>
        </authorList>
    </citation>
    <scope>NUCLEOTIDE SEQUENCE [LARGE SCALE GENOMIC DNA]</scope>
    <source>
        <strain evidence="3">DSM 11246 / JCM 15787 / PB90-1</strain>
    </source>
</reference>
<feature type="chain" id="PRO_5002772083" evidence="1">
    <location>
        <begin position="24"/>
        <end position="137"/>
    </location>
</feature>
<dbReference type="AlphaFoldDB" id="B1ZTG0"/>
<gene>
    <name evidence="2" type="ordered locus">Oter_0615</name>
</gene>
<keyword evidence="3" id="KW-1185">Reference proteome</keyword>
<feature type="signal peptide" evidence="1">
    <location>
        <begin position="1"/>
        <end position="23"/>
    </location>
</feature>
<protein>
    <submittedName>
        <fullName evidence="2">Conserved hypothetical secreted protein</fullName>
    </submittedName>
</protein>
<evidence type="ECO:0000313" key="2">
    <source>
        <dbReference type="EMBL" id="ACB73905.1"/>
    </source>
</evidence>
<dbReference type="STRING" id="452637.Oter_0615"/>
<name>B1ZTG0_OPITP</name>
<dbReference type="Proteomes" id="UP000007013">
    <property type="component" value="Chromosome"/>
</dbReference>
<keyword evidence="1" id="KW-0732">Signal</keyword>
<dbReference type="EMBL" id="CP001032">
    <property type="protein sequence ID" value="ACB73905.1"/>
    <property type="molecule type" value="Genomic_DNA"/>
</dbReference>